<dbReference type="PROSITE" id="PS51257">
    <property type="entry name" value="PROKAR_LIPOPROTEIN"/>
    <property type="match status" value="1"/>
</dbReference>
<dbReference type="Proteomes" id="UP001165653">
    <property type="component" value="Unassembled WGS sequence"/>
</dbReference>
<evidence type="ECO:0000313" key="1">
    <source>
        <dbReference type="EMBL" id="MCW1914256.1"/>
    </source>
</evidence>
<gene>
    <name evidence="1" type="ORF">OJ996_11765</name>
</gene>
<organism evidence="1 2">
    <name type="scientific">Luteolibacter rhizosphaerae</name>
    <dbReference type="NCBI Taxonomy" id="2989719"/>
    <lineage>
        <taxon>Bacteria</taxon>
        <taxon>Pseudomonadati</taxon>
        <taxon>Verrucomicrobiota</taxon>
        <taxon>Verrucomicrobiia</taxon>
        <taxon>Verrucomicrobiales</taxon>
        <taxon>Verrucomicrobiaceae</taxon>
        <taxon>Luteolibacter</taxon>
    </lineage>
</organism>
<comment type="caution">
    <text evidence="1">The sequence shown here is derived from an EMBL/GenBank/DDBJ whole genome shotgun (WGS) entry which is preliminary data.</text>
</comment>
<keyword evidence="2" id="KW-1185">Reference proteome</keyword>
<name>A0ABT3G321_9BACT</name>
<protein>
    <submittedName>
        <fullName evidence="1">Uncharacterized protein</fullName>
    </submittedName>
</protein>
<proteinExistence type="predicted"/>
<accession>A0ABT3G321</accession>
<reference evidence="1" key="1">
    <citation type="submission" date="2022-10" db="EMBL/GenBank/DDBJ databases">
        <title>Luteolibacter sp. GHJ8, whole genome shotgun sequencing project.</title>
        <authorList>
            <person name="Zhao G."/>
            <person name="Shen L."/>
        </authorList>
    </citation>
    <scope>NUCLEOTIDE SEQUENCE</scope>
    <source>
        <strain evidence="1">GHJ8</strain>
    </source>
</reference>
<sequence>MFRSLRFAVRAVCLLTVIFLASCKTGGYHYGKSNFTLSPGFSRIHSPGSFTAITRSATSPEMFSVVWATHGQDPFKLTPQQWYREGDAALRTLNVHKGFSNAREISRSIGQSGRFRTMDHVLSGTMNNSAYVSSDMVMSSRLYHSRDEVYFFFLAQFRSAHAADPSRFSRIMDSVHFDE</sequence>
<dbReference type="EMBL" id="JAPDDR010000005">
    <property type="protein sequence ID" value="MCW1914256.1"/>
    <property type="molecule type" value="Genomic_DNA"/>
</dbReference>
<evidence type="ECO:0000313" key="2">
    <source>
        <dbReference type="Proteomes" id="UP001165653"/>
    </source>
</evidence>